<feature type="domain" description="N-acetyltransferase" evidence="1">
    <location>
        <begin position="9"/>
        <end position="210"/>
    </location>
</feature>
<dbReference type="Proteomes" id="UP000794436">
    <property type="component" value="Unassembled WGS sequence"/>
</dbReference>
<accession>A0A8K1CB16</accession>
<sequence length="210" mass="24753">MSPFEPSKLFVRKAAWEDAAEVGEILVGGFHDSPFWDCIDLQTKHPEAEMFFFKQWARIMFGNSFLILYDDQVIGHYSITPENDSGPTFWRLMQYGFYQPPFRYGWEFTTHAMDLVDSSCCTRDHVLSRRPPVVMLDAFAIKQEWRGRGIGKHILKQFILQGHSRMVLLAHEKKAVDLYEKVGFRTLDQRVVRTSYNREYENWVMENEVL</sequence>
<dbReference type="CDD" id="cd04301">
    <property type="entry name" value="NAT_SF"/>
    <property type="match status" value="1"/>
</dbReference>
<gene>
    <name evidence="2" type="ORF">Poli38472_004956</name>
</gene>
<dbReference type="OrthoDB" id="2099750at2759"/>
<dbReference type="Pfam" id="PF00583">
    <property type="entry name" value="Acetyltransf_1"/>
    <property type="match status" value="1"/>
</dbReference>
<dbReference type="PANTHER" id="PTHR42791:SF1">
    <property type="entry name" value="N-ACETYLTRANSFERASE DOMAIN-CONTAINING PROTEIN"/>
    <property type="match status" value="1"/>
</dbReference>
<comment type="caution">
    <text evidence="2">The sequence shown here is derived from an EMBL/GenBank/DDBJ whole genome shotgun (WGS) entry which is preliminary data.</text>
</comment>
<dbReference type="GO" id="GO:0016747">
    <property type="term" value="F:acyltransferase activity, transferring groups other than amino-acyl groups"/>
    <property type="evidence" value="ECO:0007669"/>
    <property type="project" value="InterPro"/>
</dbReference>
<dbReference type="InterPro" id="IPR000182">
    <property type="entry name" value="GNAT_dom"/>
</dbReference>
<dbReference type="SUPFAM" id="SSF55729">
    <property type="entry name" value="Acyl-CoA N-acyltransferases (Nat)"/>
    <property type="match status" value="1"/>
</dbReference>
<evidence type="ECO:0000313" key="3">
    <source>
        <dbReference type="Proteomes" id="UP000794436"/>
    </source>
</evidence>
<evidence type="ECO:0000313" key="2">
    <source>
        <dbReference type="EMBL" id="TMW59887.1"/>
    </source>
</evidence>
<dbReference type="PANTHER" id="PTHR42791">
    <property type="entry name" value="GNAT FAMILY ACETYLTRANSFERASE"/>
    <property type="match status" value="1"/>
</dbReference>
<reference evidence="2" key="1">
    <citation type="submission" date="2019-03" db="EMBL/GenBank/DDBJ databases">
        <title>Long read genome sequence of the mycoparasitic Pythium oligandrum ATCC 38472 isolated from sugarbeet rhizosphere.</title>
        <authorList>
            <person name="Gaulin E."/>
        </authorList>
    </citation>
    <scope>NUCLEOTIDE SEQUENCE</scope>
    <source>
        <strain evidence="2">ATCC 38472_TT</strain>
    </source>
</reference>
<dbReference type="PROSITE" id="PS51186">
    <property type="entry name" value="GNAT"/>
    <property type="match status" value="1"/>
</dbReference>
<dbReference type="Gene3D" id="3.40.630.30">
    <property type="match status" value="1"/>
</dbReference>
<keyword evidence="3" id="KW-1185">Reference proteome</keyword>
<organism evidence="2 3">
    <name type="scientific">Pythium oligandrum</name>
    <name type="common">Mycoparasitic fungus</name>
    <dbReference type="NCBI Taxonomy" id="41045"/>
    <lineage>
        <taxon>Eukaryota</taxon>
        <taxon>Sar</taxon>
        <taxon>Stramenopiles</taxon>
        <taxon>Oomycota</taxon>
        <taxon>Peronosporomycetes</taxon>
        <taxon>Pythiales</taxon>
        <taxon>Pythiaceae</taxon>
        <taxon>Pythium</taxon>
    </lineage>
</organism>
<proteinExistence type="predicted"/>
<dbReference type="InterPro" id="IPR016181">
    <property type="entry name" value="Acyl_CoA_acyltransferase"/>
</dbReference>
<evidence type="ECO:0000259" key="1">
    <source>
        <dbReference type="PROSITE" id="PS51186"/>
    </source>
</evidence>
<dbReference type="EMBL" id="SPLM01000109">
    <property type="protein sequence ID" value="TMW59887.1"/>
    <property type="molecule type" value="Genomic_DNA"/>
</dbReference>
<name>A0A8K1CB16_PYTOL</name>
<dbReference type="InterPro" id="IPR052523">
    <property type="entry name" value="Trichothecene_AcTrans"/>
</dbReference>
<protein>
    <recommendedName>
        <fullName evidence="1">N-acetyltransferase domain-containing protein</fullName>
    </recommendedName>
</protein>
<dbReference type="AlphaFoldDB" id="A0A8K1CB16"/>